<keyword evidence="4" id="KW-1185">Reference proteome</keyword>
<evidence type="ECO:0000313" key="3">
    <source>
        <dbReference type="EMBL" id="MBF8437653.1"/>
    </source>
</evidence>
<feature type="signal peptide" evidence="2">
    <location>
        <begin position="1"/>
        <end position="28"/>
    </location>
</feature>
<accession>A0A931F9J7</accession>
<name>A0A931F9J7_9FIRM</name>
<evidence type="ECO:0000256" key="2">
    <source>
        <dbReference type="SAM" id="SignalP"/>
    </source>
</evidence>
<keyword evidence="2" id="KW-0732">Signal</keyword>
<sequence length="672" mass="75103">MMKDKTTLLVKVLSMLLLVLLLGSPVIAETETDLVEREDEHGNLRLENEYIAIVVNQSENAMGRFAVETTGGDPARDDDENKPMIYGRPQPWPSFTTVKIDGDNYVFGGETERRAGQGENYGELIEPPQVVGDSIITVFELGGLEVEQTLMFERSSTTGLYDTARIEYNMTNITEDSKSVGLRIMLDTMLGENDGAPFRIRDQAITTDTMFEGDDLPSFYQSFDSLTDPQVTSQGTFIGESVDTPDRVYMSNWGSLADGAWDFNFNPGEEFVREGEFEIDSAIAMYWDPVEIEPGETLTYSTNYGLAGISMVPGLLSLGVTSPSEFAFSERNPEFPVVAYIENTAEITAENVVARLNLPDQLTSDEIERDLGDLEEDEVTQVSWNVRATTDNLPDTLNFEVEVDADNTDSNVAARELNVIAPAELEANLFSVEEMVLREGDLYPIPYTIRAEVENVGGATFYGFESEMILPPGLDFARYEKANKNAGMIRPGEKLTIDWKVVPLDVEGTFPFAVQIRGQDGYSRTLRERVNIPATSPTIYLLADRSSEEVDYLTLKVKGSYLDDIEDIEFKLRYDDEKLTPIYNTRGTAFVRDGRLMAWAGPEEITSEHFSFNEELPADINSGGLAKILFKLEDKELSYDQLGLEIFDLVALSGDGEEIDLRIEQIQLEEEK</sequence>
<evidence type="ECO:0000256" key="1">
    <source>
        <dbReference type="SAM" id="MobiDB-lite"/>
    </source>
</evidence>
<organism evidence="3 4">
    <name type="scientific">Halonatronomonas betaini</name>
    <dbReference type="NCBI Taxonomy" id="2778430"/>
    <lineage>
        <taxon>Bacteria</taxon>
        <taxon>Bacillati</taxon>
        <taxon>Bacillota</taxon>
        <taxon>Clostridia</taxon>
        <taxon>Halanaerobiales</taxon>
        <taxon>Halarsenatibacteraceae</taxon>
        <taxon>Halonatronomonas</taxon>
    </lineage>
</organism>
<dbReference type="AlphaFoldDB" id="A0A931F9J7"/>
<dbReference type="EMBL" id="JADPIE010000006">
    <property type="protein sequence ID" value="MBF8437653.1"/>
    <property type="molecule type" value="Genomic_DNA"/>
</dbReference>
<dbReference type="Proteomes" id="UP000621436">
    <property type="component" value="Unassembled WGS sequence"/>
</dbReference>
<proteinExistence type="predicted"/>
<feature type="chain" id="PRO_5037242452" evidence="2">
    <location>
        <begin position="29"/>
        <end position="672"/>
    </location>
</feature>
<evidence type="ECO:0000313" key="4">
    <source>
        <dbReference type="Proteomes" id="UP000621436"/>
    </source>
</evidence>
<feature type="region of interest" description="Disordered" evidence="1">
    <location>
        <begin position="69"/>
        <end position="88"/>
    </location>
</feature>
<reference evidence="3" key="1">
    <citation type="submission" date="2020-11" db="EMBL/GenBank/DDBJ databases">
        <title>Halonatronomonas betainensis gen. nov., sp. nov. a novel haloalkaliphilic representative of the family Halanaerobiacae capable of betaine degradation.</title>
        <authorList>
            <person name="Boltyanskaya Y."/>
            <person name="Kevbrin V."/>
            <person name="Detkova E."/>
            <person name="Grouzdev D.S."/>
            <person name="Koziaeva V."/>
            <person name="Zhilina T."/>
        </authorList>
    </citation>
    <scope>NUCLEOTIDE SEQUENCE</scope>
    <source>
        <strain evidence="3">Z-7014</strain>
    </source>
</reference>
<comment type="caution">
    <text evidence="3">The sequence shown here is derived from an EMBL/GenBank/DDBJ whole genome shotgun (WGS) entry which is preliminary data.</text>
</comment>
<protein>
    <submittedName>
        <fullName evidence="3">Uncharacterized protein</fullName>
    </submittedName>
</protein>
<gene>
    <name evidence="3" type="ORF">I0Q91_11205</name>
</gene>